<sequence>MTHQTLHNYTFALLGKIRLKQQGRFSKEKEISIEFLRFRQTELTLLYPGIEILKQSVKTTFFTPKSLEVVGAARFESRNTTPTFAEDITLQVMIKEDRSRLGYRGDDQGGSTSLAKEEAVLGQFFVRESIAMIGGEPTCRMGWVYATEEELTNWRVETLKSNQISPTGNQTLKNEEPDQPSEPNEGASTEVEAPANIEQWIDKEKPKFEALTEDLESINLGKGIEGREVRIGKQVPLDLSVKLVELLKEYANIFA</sequence>
<protein>
    <submittedName>
        <fullName evidence="2">Uncharacterized protein</fullName>
    </submittedName>
</protein>
<comment type="caution">
    <text evidence="2">The sequence shown here is derived from an EMBL/GenBank/DDBJ whole genome shotgun (WGS) entry which is preliminary data.</text>
</comment>
<organism evidence="2 3">
    <name type="scientific">Mucuna pruriens</name>
    <name type="common">Velvet bean</name>
    <name type="synonym">Dolichos pruriens</name>
    <dbReference type="NCBI Taxonomy" id="157652"/>
    <lineage>
        <taxon>Eukaryota</taxon>
        <taxon>Viridiplantae</taxon>
        <taxon>Streptophyta</taxon>
        <taxon>Embryophyta</taxon>
        <taxon>Tracheophyta</taxon>
        <taxon>Spermatophyta</taxon>
        <taxon>Magnoliopsida</taxon>
        <taxon>eudicotyledons</taxon>
        <taxon>Gunneridae</taxon>
        <taxon>Pentapetalae</taxon>
        <taxon>rosids</taxon>
        <taxon>fabids</taxon>
        <taxon>Fabales</taxon>
        <taxon>Fabaceae</taxon>
        <taxon>Papilionoideae</taxon>
        <taxon>50 kb inversion clade</taxon>
        <taxon>NPAAA clade</taxon>
        <taxon>indigoferoid/millettioid clade</taxon>
        <taxon>Phaseoleae</taxon>
        <taxon>Mucuna</taxon>
    </lineage>
</organism>
<dbReference type="EMBL" id="QJKJ01001506">
    <property type="protein sequence ID" value="RDY07275.1"/>
    <property type="molecule type" value="Genomic_DNA"/>
</dbReference>
<name>A0A371HWX0_MUCPR</name>
<feature type="non-terminal residue" evidence="2">
    <location>
        <position position="1"/>
    </location>
</feature>
<reference evidence="2" key="1">
    <citation type="submission" date="2018-05" db="EMBL/GenBank/DDBJ databases">
        <title>Draft genome of Mucuna pruriens seed.</title>
        <authorList>
            <person name="Nnadi N.E."/>
            <person name="Vos R."/>
            <person name="Hasami M.H."/>
            <person name="Devisetty U.K."/>
            <person name="Aguiy J.C."/>
        </authorList>
    </citation>
    <scope>NUCLEOTIDE SEQUENCE [LARGE SCALE GENOMIC DNA]</scope>
    <source>
        <strain evidence="2">JCA_2017</strain>
    </source>
</reference>
<gene>
    <name evidence="2" type="ORF">CR513_08641</name>
</gene>
<accession>A0A371HWX0</accession>
<proteinExistence type="predicted"/>
<evidence type="ECO:0000313" key="2">
    <source>
        <dbReference type="EMBL" id="RDY07275.1"/>
    </source>
</evidence>
<evidence type="ECO:0000313" key="3">
    <source>
        <dbReference type="Proteomes" id="UP000257109"/>
    </source>
</evidence>
<keyword evidence="3" id="KW-1185">Reference proteome</keyword>
<dbReference type="OrthoDB" id="1166063at2759"/>
<feature type="compositionally biased region" description="Polar residues" evidence="1">
    <location>
        <begin position="160"/>
        <end position="172"/>
    </location>
</feature>
<dbReference type="Proteomes" id="UP000257109">
    <property type="component" value="Unassembled WGS sequence"/>
</dbReference>
<feature type="region of interest" description="Disordered" evidence="1">
    <location>
        <begin position="160"/>
        <end position="193"/>
    </location>
</feature>
<dbReference type="AlphaFoldDB" id="A0A371HWX0"/>
<evidence type="ECO:0000256" key="1">
    <source>
        <dbReference type="SAM" id="MobiDB-lite"/>
    </source>
</evidence>